<reference evidence="1" key="3">
    <citation type="submission" date="2021-06" db="EMBL/GenBank/DDBJ databases">
        <authorList>
            <person name="Diorio-Toth L."/>
        </authorList>
    </citation>
    <scope>NUCLEOTIDE SEQUENCE</scope>
    <source>
        <strain evidence="1">AL_065</strain>
    </source>
</reference>
<evidence type="ECO:0000313" key="2">
    <source>
        <dbReference type="Proteomes" id="UP000293391"/>
    </source>
</evidence>
<reference evidence="1" key="2">
    <citation type="journal article" date="2019" name="Nat. Commun.">
        <title>Spatiotemporal dynamics of multidrug resistant bacteria on intensive care unit surfaces.</title>
        <authorList>
            <person name="D'Souza A.W."/>
            <person name="Potter R.F."/>
            <person name="Wallace M."/>
            <person name="Shupe A."/>
            <person name="Patel S."/>
            <person name="Sun X."/>
            <person name="Gul D."/>
            <person name="Kwon J.H."/>
            <person name="Andleeb S."/>
            <person name="Burnham C.D."/>
            <person name="Dantas G."/>
        </authorList>
    </citation>
    <scope>NUCLEOTIDE SEQUENCE</scope>
    <source>
        <strain evidence="1">AL_065</strain>
    </source>
</reference>
<organism evidence="1 2">
    <name type="scientific">Acinetobacter lwoffii</name>
    <dbReference type="NCBI Taxonomy" id="28090"/>
    <lineage>
        <taxon>Bacteria</taxon>
        <taxon>Pseudomonadati</taxon>
        <taxon>Pseudomonadota</taxon>
        <taxon>Gammaproteobacteria</taxon>
        <taxon>Moraxellales</taxon>
        <taxon>Moraxellaceae</taxon>
        <taxon>Acinetobacter</taxon>
    </lineage>
</organism>
<proteinExistence type="predicted"/>
<dbReference type="RefSeq" id="WP_129717961.1">
    <property type="nucleotide sequence ID" value="NZ_CP078045.1"/>
</dbReference>
<reference evidence="1" key="1">
    <citation type="submission" date="2018-10" db="EMBL/GenBank/DDBJ databases">
        <authorList>
            <person name="D'Souza A.W."/>
            <person name="Potter R.F."/>
            <person name="Wallace M."/>
            <person name="Shupe A."/>
            <person name="Patel S."/>
            <person name="Sun S."/>
            <person name="Gul D."/>
            <person name="Kwon J.H."/>
            <person name="Andleeb S."/>
            <person name="Burnham C.-A.D."/>
            <person name="Dantas G."/>
        </authorList>
    </citation>
    <scope>NUCLEOTIDE SEQUENCE</scope>
    <source>
        <strain evidence="1">AL_065</strain>
    </source>
</reference>
<gene>
    <name evidence="1" type="ORF">EVX74_007085</name>
</gene>
<evidence type="ECO:0000313" key="1">
    <source>
        <dbReference type="EMBL" id="QXR09004.1"/>
    </source>
</evidence>
<dbReference type="AlphaFoldDB" id="A0AAJ4P836"/>
<dbReference type="Proteomes" id="UP000293391">
    <property type="component" value="Chromosome"/>
</dbReference>
<sequence length="61" mass="7112">MEVVRYLHHSDLLLEDEEGVVIIGGSRYVLSVGDKVVLKKIRWCFKKYAEKNNMAFDKIEV</sequence>
<protein>
    <submittedName>
        <fullName evidence="1">Uncharacterized protein</fullName>
    </submittedName>
</protein>
<dbReference type="EMBL" id="CP078045">
    <property type="protein sequence ID" value="QXR09004.1"/>
    <property type="molecule type" value="Genomic_DNA"/>
</dbReference>
<accession>A0AAJ4P836</accession>
<name>A0AAJ4P836_ACILW</name>